<evidence type="ECO:0000313" key="2">
    <source>
        <dbReference type="EMBL" id="GJE95775.1"/>
    </source>
</evidence>
<accession>A0A9P3GLM9</accession>
<name>A0A9P3GLM9_9APHY</name>
<evidence type="ECO:0000313" key="3">
    <source>
        <dbReference type="Proteomes" id="UP000703269"/>
    </source>
</evidence>
<dbReference type="EMBL" id="BPQB01000052">
    <property type="protein sequence ID" value="GJE95775.1"/>
    <property type="molecule type" value="Genomic_DNA"/>
</dbReference>
<organism evidence="2 3">
    <name type="scientific">Phanerochaete sordida</name>
    <dbReference type="NCBI Taxonomy" id="48140"/>
    <lineage>
        <taxon>Eukaryota</taxon>
        <taxon>Fungi</taxon>
        <taxon>Dikarya</taxon>
        <taxon>Basidiomycota</taxon>
        <taxon>Agaricomycotina</taxon>
        <taxon>Agaricomycetes</taxon>
        <taxon>Polyporales</taxon>
        <taxon>Phanerochaetaceae</taxon>
        <taxon>Phanerochaete</taxon>
    </lineage>
</organism>
<dbReference type="AlphaFoldDB" id="A0A9P3GLM9"/>
<dbReference type="SUPFAM" id="SSF56399">
    <property type="entry name" value="ADP-ribosylation"/>
    <property type="match status" value="1"/>
</dbReference>
<dbReference type="PANTHER" id="PTHR31681:SF3">
    <property type="entry name" value="OS04G0690100 PROTEIN"/>
    <property type="match status" value="1"/>
</dbReference>
<dbReference type="InterPro" id="IPR012317">
    <property type="entry name" value="Poly(ADP-ribose)pol_cat_dom"/>
</dbReference>
<proteinExistence type="predicted"/>
<dbReference type="Gene3D" id="3.90.228.10">
    <property type="match status" value="1"/>
</dbReference>
<dbReference type="PANTHER" id="PTHR31681">
    <property type="entry name" value="C2H2-LIKE ZINC FINGER PROTEIN"/>
    <property type="match status" value="1"/>
</dbReference>
<comment type="caution">
    <text evidence="2">The sequence shown here is derived from an EMBL/GenBank/DDBJ whole genome shotgun (WGS) entry which is preliminary data.</text>
</comment>
<feature type="domain" description="PARP catalytic" evidence="1">
    <location>
        <begin position="32"/>
        <end position="189"/>
    </location>
</feature>
<dbReference type="Pfam" id="PF00644">
    <property type="entry name" value="PARP"/>
    <property type="match status" value="1"/>
</dbReference>
<evidence type="ECO:0000259" key="1">
    <source>
        <dbReference type="Pfam" id="PF00644"/>
    </source>
</evidence>
<dbReference type="OrthoDB" id="9514740at2759"/>
<reference evidence="2 3" key="1">
    <citation type="submission" date="2021-08" db="EMBL/GenBank/DDBJ databases">
        <title>Draft Genome Sequence of Phanerochaete sordida strain YK-624.</title>
        <authorList>
            <person name="Mori T."/>
            <person name="Dohra H."/>
            <person name="Suzuki T."/>
            <person name="Kawagishi H."/>
            <person name="Hirai H."/>
        </authorList>
    </citation>
    <scope>NUCLEOTIDE SEQUENCE [LARGE SCALE GENOMIC DNA]</scope>
    <source>
        <strain evidence="2 3">YK-624</strain>
    </source>
</reference>
<keyword evidence="3" id="KW-1185">Reference proteome</keyword>
<gene>
    <name evidence="2" type="ORF">PsYK624_119620</name>
</gene>
<protein>
    <submittedName>
        <fullName evidence="2">PARP catalytic domain-containing protein</fullName>
    </submittedName>
</protein>
<sequence>MAGKLGDFCSIRCREDTYKAAPAILEVPSSQAEYRSVADQFKDQWKHSATPPGVVAVYKVYSHPTHVQSFLAYKKAVGNSRRRWHGTTRQCCIGDDSRNTGFCTKTGCSICSILQNSFQVAKARNGMFGVGVYTSATSSKSNGYIQNLGGSNYRAILLTEVIMGKVCKMTTNSSGLTQAPAGYDSVVGEPGTGLSHDEAIVYKNEAIRPLYLVIFQS</sequence>
<dbReference type="GO" id="GO:0003950">
    <property type="term" value="F:NAD+ poly-ADP-ribosyltransferase activity"/>
    <property type="evidence" value="ECO:0007669"/>
    <property type="project" value="InterPro"/>
</dbReference>
<dbReference type="Proteomes" id="UP000703269">
    <property type="component" value="Unassembled WGS sequence"/>
</dbReference>